<evidence type="ECO:0000256" key="2">
    <source>
        <dbReference type="ARBA" id="ARBA00023043"/>
    </source>
</evidence>
<reference evidence="4" key="1">
    <citation type="submission" date="2021-01" db="EMBL/GenBank/DDBJ databases">
        <authorList>
            <consortium name="Genoscope - CEA"/>
            <person name="William W."/>
        </authorList>
    </citation>
    <scope>NUCLEOTIDE SEQUENCE</scope>
</reference>
<sequence>MNNIKQIIEAIKKQDIQKLNEYKPSPEQECGCQKMKLIHLAASQSKVESLQYFVENFQNLEITDSIGRTPLHYAINYGLIDNAKLLIQKGANIEAQTLGGDTPLIKSALLKRKECYQYLISKGANKQHQNLIGQSAEQIQQYN</sequence>
<feature type="repeat" description="ANK" evidence="3">
    <location>
        <begin position="66"/>
        <end position="98"/>
    </location>
</feature>
<evidence type="ECO:0000256" key="1">
    <source>
        <dbReference type="ARBA" id="ARBA00022737"/>
    </source>
</evidence>
<dbReference type="EMBL" id="CAJJDN010000041">
    <property type="protein sequence ID" value="CAD8081127.1"/>
    <property type="molecule type" value="Genomic_DNA"/>
</dbReference>
<keyword evidence="2 3" id="KW-0040">ANK repeat</keyword>
<dbReference type="PANTHER" id="PTHR24171">
    <property type="entry name" value="ANKYRIN REPEAT DOMAIN-CONTAINING PROTEIN 39-RELATED"/>
    <property type="match status" value="1"/>
</dbReference>
<dbReference type="PROSITE" id="PS50297">
    <property type="entry name" value="ANK_REP_REGION"/>
    <property type="match status" value="1"/>
</dbReference>
<organism evidence="4 5">
    <name type="scientific">Paramecium sonneborni</name>
    <dbReference type="NCBI Taxonomy" id="65129"/>
    <lineage>
        <taxon>Eukaryota</taxon>
        <taxon>Sar</taxon>
        <taxon>Alveolata</taxon>
        <taxon>Ciliophora</taxon>
        <taxon>Intramacronucleata</taxon>
        <taxon>Oligohymenophorea</taxon>
        <taxon>Peniculida</taxon>
        <taxon>Parameciidae</taxon>
        <taxon>Paramecium</taxon>
    </lineage>
</organism>
<evidence type="ECO:0008006" key="6">
    <source>
        <dbReference type="Google" id="ProtNLM"/>
    </source>
</evidence>
<dbReference type="Pfam" id="PF12796">
    <property type="entry name" value="Ank_2"/>
    <property type="match status" value="1"/>
</dbReference>
<dbReference type="PANTHER" id="PTHR24171:SF9">
    <property type="entry name" value="ANKYRIN REPEAT DOMAIN-CONTAINING PROTEIN 39"/>
    <property type="match status" value="1"/>
</dbReference>
<dbReference type="PROSITE" id="PS50088">
    <property type="entry name" value="ANK_REPEAT"/>
    <property type="match status" value="1"/>
</dbReference>
<comment type="caution">
    <text evidence="4">The sequence shown here is derived from an EMBL/GenBank/DDBJ whole genome shotgun (WGS) entry which is preliminary data.</text>
</comment>
<keyword evidence="5" id="KW-1185">Reference proteome</keyword>
<protein>
    <recommendedName>
        <fullName evidence="6">Ankyrin repeat protein</fullName>
    </recommendedName>
</protein>
<evidence type="ECO:0000313" key="5">
    <source>
        <dbReference type="Proteomes" id="UP000692954"/>
    </source>
</evidence>
<keyword evidence="1" id="KW-0677">Repeat</keyword>
<name>A0A8S1MK29_9CILI</name>
<dbReference type="OrthoDB" id="290990at2759"/>
<accession>A0A8S1MK29</accession>
<dbReference type="Proteomes" id="UP000692954">
    <property type="component" value="Unassembled WGS sequence"/>
</dbReference>
<gene>
    <name evidence="4" type="ORF">PSON_ATCC_30995.1.T0410246</name>
</gene>
<evidence type="ECO:0000313" key="4">
    <source>
        <dbReference type="EMBL" id="CAD8081127.1"/>
    </source>
</evidence>
<proteinExistence type="predicted"/>
<dbReference type="InterPro" id="IPR002110">
    <property type="entry name" value="Ankyrin_rpt"/>
</dbReference>
<evidence type="ECO:0000256" key="3">
    <source>
        <dbReference type="PROSITE-ProRule" id="PRU00023"/>
    </source>
</evidence>
<dbReference type="AlphaFoldDB" id="A0A8S1MK29"/>
<dbReference type="SMART" id="SM00248">
    <property type="entry name" value="ANK"/>
    <property type="match status" value="3"/>
</dbReference>